<keyword evidence="11 15" id="KW-0457">Lysine biosynthesis</keyword>
<feature type="binding site" evidence="15">
    <location>
        <position position="360"/>
    </location>
    <ligand>
        <name>Zn(2+)</name>
        <dbReference type="ChEBI" id="CHEBI:29105"/>
        <label>2</label>
    </ligand>
</feature>
<evidence type="ECO:0000256" key="13">
    <source>
        <dbReference type="ARBA" id="ARBA00031891"/>
    </source>
</evidence>
<dbReference type="SUPFAM" id="SSF53187">
    <property type="entry name" value="Zn-dependent exopeptidases"/>
    <property type="match status" value="1"/>
</dbReference>
<dbReference type="PANTHER" id="PTHR43808">
    <property type="entry name" value="ACETYLORNITHINE DEACETYLASE"/>
    <property type="match status" value="1"/>
</dbReference>
<evidence type="ECO:0000256" key="5">
    <source>
        <dbReference type="ARBA" id="ARBA00022391"/>
    </source>
</evidence>
<dbReference type="Proteomes" id="UP001205890">
    <property type="component" value="Unassembled WGS sequence"/>
</dbReference>
<keyword evidence="10 15" id="KW-0220">Diaminopimelate biosynthesis</keyword>
<evidence type="ECO:0000256" key="12">
    <source>
        <dbReference type="ARBA" id="ARBA00023285"/>
    </source>
</evidence>
<evidence type="ECO:0000256" key="11">
    <source>
        <dbReference type="ARBA" id="ARBA00023154"/>
    </source>
</evidence>
<feature type="binding site" evidence="15">
    <location>
        <position position="107"/>
    </location>
    <ligand>
        <name>Zn(2+)</name>
        <dbReference type="ChEBI" id="CHEBI:29105"/>
        <label>2</label>
    </ligand>
</feature>
<dbReference type="InterPro" id="IPR005941">
    <property type="entry name" value="DapE_proteobac"/>
</dbReference>
<dbReference type="CDD" id="cd03891">
    <property type="entry name" value="M20_DapE_proteobac"/>
    <property type="match status" value="1"/>
</dbReference>
<dbReference type="NCBIfam" id="NF009557">
    <property type="entry name" value="PRK13009.1"/>
    <property type="match status" value="1"/>
</dbReference>
<evidence type="ECO:0000256" key="1">
    <source>
        <dbReference type="ARBA" id="ARBA00005130"/>
    </source>
</evidence>
<keyword evidence="9 15" id="KW-0862">Zinc</keyword>
<keyword evidence="12 15" id="KW-0170">Cobalt</keyword>
<evidence type="ECO:0000256" key="4">
    <source>
        <dbReference type="ARBA" id="ARBA00011921"/>
    </source>
</evidence>
<organism evidence="17 18">
    <name type="scientific">Alsobacter ponti</name>
    <dbReference type="NCBI Taxonomy" id="2962936"/>
    <lineage>
        <taxon>Bacteria</taxon>
        <taxon>Pseudomonadati</taxon>
        <taxon>Pseudomonadota</taxon>
        <taxon>Alphaproteobacteria</taxon>
        <taxon>Hyphomicrobiales</taxon>
        <taxon>Alsobacteraceae</taxon>
        <taxon>Alsobacter</taxon>
    </lineage>
</organism>
<evidence type="ECO:0000256" key="7">
    <source>
        <dbReference type="ARBA" id="ARBA00022723"/>
    </source>
</evidence>
<comment type="caution">
    <text evidence="17">The sequence shown here is derived from an EMBL/GenBank/DDBJ whole genome shotgun (WGS) entry which is preliminary data.</text>
</comment>
<evidence type="ECO:0000256" key="14">
    <source>
        <dbReference type="ARBA" id="ARBA00051301"/>
    </source>
</evidence>
<evidence type="ECO:0000259" key="16">
    <source>
        <dbReference type="Pfam" id="PF07687"/>
    </source>
</evidence>
<dbReference type="Gene3D" id="3.30.70.360">
    <property type="match status" value="1"/>
</dbReference>
<evidence type="ECO:0000256" key="10">
    <source>
        <dbReference type="ARBA" id="ARBA00022915"/>
    </source>
</evidence>
<dbReference type="EMBL" id="JANCLU010000032">
    <property type="protein sequence ID" value="MCP8940981.1"/>
    <property type="molecule type" value="Genomic_DNA"/>
</dbReference>
<keyword evidence="8 15" id="KW-0378">Hydrolase</keyword>
<evidence type="ECO:0000256" key="2">
    <source>
        <dbReference type="ARBA" id="ARBA00006746"/>
    </source>
</evidence>
<comment type="similarity">
    <text evidence="2 15">Belongs to the peptidase M20A family. DapE subfamily.</text>
</comment>
<name>A0ABT1LHK0_9HYPH</name>
<dbReference type="PANTHER" id="PTHR43808:SF31">
    <property type="entry name" value="N-ACETYL-L-CITRULLINE DEACETYLASE"/>
    <property type="match status" value="1"/>
</dbReference>
<accession>A0ABT1LHK0</accession>
<dbReference type="SUPFAM" id="SSF55031">
    <property type="entry name" value="Bacterial exopeptidase dimerisation domain"/>
    <property type="match status" value="1"/>
</dbReference>
<feature type="binding site" evidence="15">
    <location>
        <position position="172"/>
    </location>
    <ligand>
        <name>Zn(2+)</name>
        <dbReference type="ChEBI" id="CHEBI:29105"/>
        <label>1</label>
    </ligand>
</feature>
<dbReference type="NCBIfam" id="TIGR01246">
    <property type="entry name" value="dapE_proteo"/>
    <property type="match status" value="1"/>
</dbReference>
<dbReference type="GO" id="GO:0009014">
    <property type="term" value="F:succinyl-diaminopimelate desuccinylase activity"/>
    <property type="evidence" value="ECO:0007669"/>
    <property type="project" value="UniProtKB-EC"/>
</dbReference>
<feature type="active site" description="Proton acceptor" evidence="15">
    <location>
        <position position="143"/>
    </location>
</feature>
<evidence type="ECO:0000256" key="8">
    <source>
        <dbReference type="ARBA" id="ARBA00022801"/>
    </source>
</evidence>
<comment type="subunit">
    <text evidence="3 15">Homodimer.</text>
</comment>
<dbReference type="EC" id="3.5.1.18" evidence="4 15"/>
<evidence type="ECO:0000313" key="17">
    <source>
        <dbReference type="EMBL" id="MCP8940981.1"/>
    </source>
</evidence>
<feature type="binding site" evidence="15">
    <location>
        <position position="107"/>
    </location>
    <ligand>
        <name>Zn(2+)</name>
        <dbReference type="ChEBI" id="CHEBI:29105"/>
        <label>1</label>
    </ligand>
</feature>
<dbReference type="InterPro" id="IPR011650">
    <property type="entry name" value="Peptidase_M20_dimer"/>
</dbReference>
<dbReference type="InterPro" id="IPR050072">
    <property type="entry name" value="Peptidase_M20A"/>
</dbReference>
<dbReference type="Gene3D" id="3.40.630.10">
    <property type="entry name" value="Zn peptidases"/>
    <property type="match status" value="2"/>
</dbReference>
<evidence type="ECO:0000256" key="6">
    <source>
        <dbReference type="ARBA" id="ARBA00022605"/>
    </source>
</evidence>
<keyword evidence="6 15" id="KW-0028">Amino-acid biosynthesis</keyword>
<comment type="function">
    <text evidence="15">Catalyzes the hydrolysis of N-succinyl-L,L-diaminopimelic acid (SDAP), forming succinate and LL-2,6-diaminopimelate (DAP), an intermediate involved in the bacterial biosynthesis of lysine and meso-diaminopimelic acid, an essential component of bacterial cell walls.</text>
</comment>
<dbReference type="InterPro" id="IPR002933">
    <property type="entry name" value="Peptidase_M20"/>
</dbReference>
<dbReference type="InterPro" id="IPR036264">
    <property type="entry name" value="Bact_exopeptidase_dim_dom"/>
</dbReference>
<dbReference type="Pfam" id="PF07687">
    <property type="entry name" value="M20_dimer"/>
    <property type="match status" value="1"/>
</dbReference>
<feature type="active site" evidence="15">
    <location>
        <position position="76"/>
    </location>
</feature>
<protein>
    <recommendedName>
        <fullName evidence="5 15">Succinyl-diaminopimelate desuccinylase</fullName>
        <shortName evidence="15">SDAP desuccinylase</shortName>
        <ecNumber evidence="4 15">3.5.1.18</ecNumber>
    </recommendedName>
    <alternativeName>
        <fullName evidence="13 15">N-succinyl-LL-2,6-diaminoheptanedioate amidohydrolase</fullName>
    </alternativeName>
</protein>
<sequence length="389" mass="40734">MLDAADPVQLTQALVRCPSVTPAEGGALALLAETLAKAGFDVHRPVFSAPGTPDVVNLYARIGEGAPCLVFAGHTDVVPEGDPSRWTHGAFSGDIVDGRLFGRGACDMKGGVAASVSAVLRHLAACGGRPARGSIAFLITGDEEGPAVNGTVKLLAWARERGERFDHCILGEPTNPDALGDMIKIGRRGSLTGHIAVEGKQGHVGYPHLADNPIPRMVKLLAALTATPLDEGTPFFAPSNLEVTTVDVGNPTSNIIPGAARATFNIRFNDLWTPQTLEAEIRSRLANAGAGDTWTARFEPTNAVAFLTEPGPFVELVSEAVAAATGRTPQLSTTGGTSDARFIKDHCPVLEFGLVGQTMHQVDENVAVADIVGLTAIYEGVLARYFAAF</sequence>
<evidence type="ECO:0000256" key="3">
    <source>
        <dbReference type="ARBA" id="ARBA00011738"/>
    </source>
</evidence>
<gene>
    <name evidence="15 17" type="primary">dapE</name>
    <name evidence="17" type="ORF">NK718_20850</name>
</gene>
<comment type="cofactor">
    <cofactor evidence="15">
        <name>Zn(2+)</name>
        <dbReference type="ChEBI" id="CHEBI:29105"/>
    </cofactor>
    <cofactor evidence="15">
        <name>Co(2+)</name>
        <dbReference type="ChEBI" id="CHEBI:48828"/>
    </cofactor>
    <text evidence="15">Binds 2 Zn(2+) or Co(2+) ions per subunit.</text>
</comment>
<feature type="binding site" evidence="15">
    <location>
        <position position="144"/>
    </location>
    <ligand>
        <name>Zn(2+)</name>
        <dbReference type="ChEBI" id="CHEBI:29105"/>
        <label>2</label>
    </ligand>
</feature>
<dbReference type="HAMAP" id="MF_01690">
    <property type="entry name" value="DapE"/>
    <property type="match status" value="1"/>
</dbReference>
<comment type="catalytic activity">
    <reaction evidence="14 15">
        <text>N-succinyl-(2S,6S)-2,6-diaminopimelate + H2O = (2S,6S)-2,6-diaminopimelate + succinate</text>
        <dbReference type="Rhea" id="RHEA:22608"/>
        <dbReference type="ChEBI" id="CHEBI:15377"/>
        <dbReference type="ChEBI" id="CHEBI:30031"/>
        <dbReference type="ChEBI" id="CHEBI:57609"/>
        <dbReference type="ChEBI" id="CHEBI:58087"/>
        <dbReference type="EC" id="3.5.1.18"/>
    </reaction>
</comment>
<evidence type="ECO:0000313" key="18">
    <source>
        <dbReference type="Proteomes" id="UP001205890"/>
    </source>
</evidence>
<evidence type="ECO:0000256" key="9">
    <source>
        <dbReference type="ARBA" id="ARBA00022833"/>
    </source>
</evidence>
<feature type="domain" description="Peptidase M20 dimerisation" evidence="16">
    <location>
        <begin position="185"/>
        <end position="290"/>
    </location>
</feature>
<comment type="pathway">
    <text evidence="1 15">Amino-acid biosynthesis; L-lysine biosynthesis via DAP pathway; LL-2,6-diaminopimelate from (S)-tetrahydrodipicolinate (succinylase route): step 3/3.</text>
</comment>
<evidence type="ECO:0000256" key="15">
    <source>
        <dbReference type="HAMAP-Rule" id="MF_01690"/>
    </source>
</evidence>
<keyword evidence="18" id="KW-1185">Reference proteome</keyword>
<dbReference type="Pfam" id="PF01546">
    <property type="entry name" value="Peptidase_M20"/>
    <property type="match status" value="1"/>
</dbReference>
<keyword evidence="7 15" id="KW-0479">Metal-binding</keyword>
<proteinExistence type="inferred from homology"/>
<reference evidence="17 18" key="1">
    <citation type="submission" date="2022-07" db="EMBL/GenBank/DDBJ databases">
        <authorList>
            <person name="Li W.-J."/>
            <person name="Deng Q.-Q."/>
        </authorList>
    </citation>
    <scope>NUCLEOTIDE SEQUENCE [LARGE SCALE GENOMIC DNA]</scope>
    <source>
        <strain evidence="17 18">SYSU M60028</strain>
    </source>
</reference>
<feature type="binding site" evidence="15">
    <location>
        <position position="74"/>
    </location>
    <ligand>
        <name>Zn(2+)</name>
        <dbReference type="ChEBI" id="CHEBI:29105"/>
        <label>1</label>
    </ligand>
</feature>